<keyword evidence="2" id="KW-0472">Membrane</keyword>
<dbReference type="InterPro" id="IPR035940">
    <property type="entry name" value="CAP_sf"/>
</dbReference>
<dbReference type="InterPro" id="IPR001283">
    <property type="entry name" value="CRISP-related"/>
</dbReference>
<dbReference type="InterPro" id="IPR014044">
    <property type="entry name" value="CAP_dom"/>
</dbReference>
<sequence length="415" mass="46149">MHSSDRTTSVNRCSKTQEPPHAPPRPPFRGGSLRAAPGDREGRGRPWGPAEPCRPCRRLPRASWARRGARRAPAPPTPPPAAAPTAPWPRPRRLPGAGGAASRRPAPHRPPAGSERLPAPRTAPRERGQLRGSARLRRDGAGEVVKVLERARGAERWGGCGAMGPGLWAAVLALGLVLGAAWAQPIFPSIANRPFIRECVRVHNEFRRRVVPAASNMRQMSWDAALARTARAWAKKCVFKSNTYLSKRYQCHPTFESVGENIWIGSYQIFDVQTAVSAWYKHNIFYNFSLHACIKNCNSYTQVVWDKSYKLGCAVVFCEEAGGIRNAANFICNYAPAGHFLRRPYKEGVPCSQCSKGDICRYKLCKGSRPIASTYWEVTSWEFHKMQNVIKLSITQDGIRLGSSELYVMRLVSRL</sequence>
<dbReference type="Proteomes" id="UP000694556">
    <property type="component" value="Chromosome 1"/>
</dbReference>
<evidence type="ECO:0000256" key="1">
    <source>
        <dbReference type="SAM" id="MobiDB-lite"/>
    </source>
</evidence>
<organism evidence="4 5">
    <name type="scientific">Cairina moschata</name>
    <name type="common">Muscovy duck</name>
    <dbReference type="NCBI Taxonomy" id="8855"/>
    <lineage>
        <taxon>Eukaryota</taxon>
        <taxon>Metazoa</taxon>
        <taxon>Chordata</taxon>
        <taxon>Craniata</taxon>
        <taxon>Vertebrata</taxon>
        <taxon>Euteleostomi</taxon>
        <taxon>Archelosauria</taxon>
        <taxon>Archosauria</taxon>
        <taxon>Dinosauria</taxon>
        <taxon>Saurischia</taxon>
        <taxon>Theropoda</taxon>
        <taxon>Coelurosauria</taxon>
        <taxon>Aves</taxon>
        <taxon>Neognathae</taxon>
        <taxon>Galloanserae</taxon>
        <taxon>Anseriformes</taxon>
        <taxon>Anatidae</taxon>
        <taxon>Anatinae</taxon>
        <taxon>Cairina</taxon>
    </lineage>
</organism>
<dbReference type="Ensembl" id="ENSCMMT00000016902.1">
    <property type="protein sequence ID" value="ENSCMMP00000015370.1"/>
    <property type="gene ID" value="ENSCMMG00000009801.1"/>
</dbReference>
<evidence type="ECO:0000259" key="3">
    <source>
        <dbReference type="SMART" id="SM00198"/>
    </source>
</evidence>
<accession>A0A8C3C4M9</accession>
<name>A0A8C3C4M9_CAIMO</name>
<feature type="compositionally biased region" description="Polar residues" evidence="1">
    <location>
        <begin position="1"/>
        <end position="17"/>
    </location>
</feature>
<feature type="transmembrane region" description="Helical" evidence="2">
    <location>
        <begin position="166"/>
        <end position="187"/>
    </location>
</feature>
<dbReference type="Gene3D" id="3.40.33.10">
    <property type="entry name" value="CAP"/>
    <property type="match status" value="1"/>
</dbReference>
<feature type="domain" description="SCP" evidence="3">
    <location>
        <begin position="194"/>
        <end position="342"/>
    </location>
</feature>
<dbReference type="SUPFAM" id="SSF55797">
    <property type="entry name" value="PR-1-like"/>
    <property type="match status" value="1"/>
</dbReference>
<feature type="region of interest" description="Disordered" evidence="1">
    <location>
        <begin position="1"/>
        <end position="135"/>
    </location>
</feature>
<keyword evidence="2" id="KW-0812">Transmembrane</keyword>
<reference evidence="4" key="2">
    <citation type="submission" date="2025-08" db="UniProtKB">
        <authorList>
            <consortium name="Ensembl"/>
        </authorList>
    </citation>
    <scope>IDENTIFICATION</scope>
</reference>
<keyword evidence="2" id="KW-1133">Transmembrane helix</keyword>
<evidence type="ECO:0000313" key="5">
    <source>
        <dbReference type="Proteomes" id="UP000694556"/>
    </source>
</evidence>
<dbReference type="Pfam" id="PF00188">
    <property type="entry name" value="CAP"/>
    <property type="match status" value="1"/>
</dbReference>
<protein>
    <recommendedName>
        <fullName evidence="3">SCP domain-containing protein</fullName>
    </recommendedName>
</protein>
<evidence type="ECO:0000313" key="4">
    <source>
        <dbReference type="Ensembl" id="ENSCMMP00000015370.1"/>
    </source>
</evidence>
<dbReference type="PANTHER" id="PTHR10334">
    <property type="entry name" value="CYSTEINE-RICH SECRETORY PROTEIN-RELATED"/>
    <property type="match status" value="1"/>
</dbReference>
<proteinExistence type="predicted"/>
<dbReference type="SMART" id="SM00198">
    <property type="entry name" value="SCP"/>
    <property type="match status" value="1"/>
</dbReference>
<keyword evidence="5" id="KW-1185">Reference proteome</keyword>
<evidence type="ECO:0000256" key="2">
    <source>
        <dbReference type="SAM" id="Phobius"/>
    </source>
</evidence>
<dbReference type="PRINTS" id="PR00837">
    <property type="entry name" value="V5TPXLIKE"/>
</dbReference>
<reference evidence="4" key="1">
    <citation type="submission" date="2018-09" db="EMBL/GenBank/DDBJ databases">
        <title>Common duck and Muscovy duck high density SNP chip.</title>
        <authorList>
            <person name="Vignal A."/>
            <person name="Thebault N."/>
            <person name="Warren W.C."/>
        </authorList>
    </citation>
    <scope>NUCLEOTIDE SEQUENCE [LARGE SCALE GENOMIC DNA]</scope>
</reference>
<dbReference type="AlphaFoldDB" id="A0A8C3C4M9"/>
<feature type="compositionally biased region" description="Pro residues" evidence="1">
    <location>
        <begin position="73"/>
        <end position="89"/>
    </location>
</feature>
<reference evidence="4" key="3">
    <citation type="submission" date="2025-09" db="UniProtKB">
        <authorList>
            <consortium name="Ensembl"/>
        </authorList>
    </citation>
    <scope>IDENTIFICATION</scope>
</reference>